<protein>
    <submittedName>
        <fullName evidence="3">Phage tail tape measure protein, TP901 family, core region</fullName>
    </submittedName>
</protein>
<evidence type="ECO:0000259" key="2">
    <source>
        <dbReference type="Pfam" id="PF10145"/>
    </source>
</evidence>
<feature type="domain" description="Phage tail tape measure protein" evidence="2">
    <location>
        <begin position="112"/>
        <end position="284"/>
    </location>
</feature>
<gene>
    <name evidence="3" type="ORF">Ttaiw_00655</name>
</gene>
<dbReference type="PANTHER" id="PTHR37813">
    <property type="entry name" value="FELS-2 PROPHAGE PROTEIN"/>
    <property type="match status" value="1"/>
</dbReference>
<keyword evidence="4" id="KW-1185">Reference proteome</keyword>
<evidence type="ECO:0000313" key="3">
    <source>
        <dbReference type="EMBL" id="TSE33401.1"/>
    </source>
</evidence>
<keyword evidence="1" id="KW-1188">Viral release from host cell</keyword>
<dbReference type="PANTHER" id="PTHR37813:SF1">
    <property type="entry name" value="FELS-2 PROPHAGE PROTEIN"/>
    <property type="match status" value="1"/>
</dbReference>
<accession>A0A554XC20</accession>
<organism evidence="3 4">
    <name type="scientific">Tepidimonas taiwanensis</name>
    <dbReference type="NCBI Taxonomy" id="307486"/>
    <lineage>
        <taxon>Bacteria</taxon>
        <taxon>Pseudomonadati</taxon>
        <taxon>Pseudomonadota</taxon>
        <taxon>Betaproteobacteria</taxon>
        <taxon>Burkholderiales</taxon>
        <taxon>Tepidimonas</taxon>
    </lineage>
</organism>
<reference evidence="3 4" key="1">
    <citation type="submission" date="2019-07" db="EMBL/GenBank/DDBJ databases">
        <title>Tepidimonas taiwanensis I1-1 draft genome.</title>
        <authorList>
            <person name="Da Costa M.S."/>
            <person name="Froufe H.J.C."/>
            <person name="Egas C."/>
            <person name="Albuquerque L."/>
        </authorList>
    </citation>
    <scope>NUCLEOTIDE SEQUENCE [LARGE SCALE GENOMIC DNA]</scope>
    <source>
        <strain evidence="3 4">I1-1</strain>
    </source>
</reference>
<evidence type="ECO:0000256" key="1">
    <source>
        <dbReference type="ARBA" id="ARBA00022612"/>
    </source>
</evidence>
<proteinExistence type="predicted"/>
<dbReference type="AlphaFoldDB" id="A0A554XC20"/>
<dbReference type="EMBL" id="VJOM01000004">
    <property type="protein sequence ID" value="TSE33401.1"/>
    <property type="molecule type" value="Genomic_DNA"/>
</dbReference>
<name>A0A554XC20_9BURK</name>
<evidence type="ECO:0000313" key="4">
    <source>
        <dbReference type="Proteomes" id="UP000317763"/>
    </source>
</evidence>
<dbReference type="Proteomes" id="UP000317763">
    <property type="component" value="Unassembled WGS sequence"/>
</dbReference>
<dbReference type="OrthoDB" id="8019720at2"/>
<comment type="caution">
    <text evidence="3">The sequence shown here is derived from an EMBL/GenBank/DDBJ whole genome shotgun (WGS) entry which is preliminary data.</text>
</comment>
<dbReference type="NCBIfam" id="TIGR01760">
    <property type="entry name" value="tape_meas_TP901"/>
    <property type="match status" value="1"/>
</dbReference>
<dbReference type="RefSeq" id="WP_143897446.1">
    <property type="nucleotide sequence ID" value="NZ_CP083911.1"/>
</dbReference>
<dbReference type="InterPro" id="IPR010090">
    <property type="entry name" value="Phage_tape_meas"/>
</dbReference>
<dbReference type="Pfam" id="PF10145">
    <property type="entry name" value="PhageMin_Tail"/>
    <property type="match status" value="1"/>
</dbReference>
<sequence length="777" mass="79247">MSLAGMTVGVIISAIDRASAPIKQIQGATSTLGRALESISTKAAMAGAALHGVALATSGLSSRMQQIGMQAVHAFAAFDDARATIASMPGVTQEALAKMQASAFAFTRQNRATLADYYNTAYNILSAGIPEALATYATEVSIKVGQATRGSADEAGEAVAILWNNMRDGSRDAAAEFARMGDIITATQQRFQIKNLSQLTEGLKYATPAAKTARLAVDDMGAALGRLNSAGLQGSMAGTALANLLANRFKAAQEIGFKVAVKKGTGELDLLRTLENLKAKIGDINRLTPEMEDKLRKGFGEEGFRAAMLLLGQTEVLKEDLAAIRGSAGAFDAASRVLNESAGAKWQQMLNRFEQLWIRLGEALMPLKDAIAVPVLAVVDKIDALITKFPSLTRWVVGGVAALSSLAAAAGTALIAIGALGKLRGLFGRGKAGAEAPGGGLLGNLAGGVQKVWVVNMPGGGLPGMGVPDTGGKAGSAARSIGSRIRSAVAGVMMQASLAWQAIAAWGGKAWGVIARIGAALAPLAARIWAVVSPLGKLAAAFAAGYAVGTLLNKGIDALLSKLLGVPTSLGSVIYDIVQAVKDVPQRMLAIGGQIVDGLLAGLRQRWAALKEGVTDMGSAISGWFKDKLGIRSPSRVFAEMGGHLMGGLRLGIQRAAGLPLSAMGAVAGALATPIAAGTLAMGSAAGALAAPLTAMAPLAPTPAAALAAPLTTMAPLAPTPAAAPIHITVNLNGPATPEAAQDVAAAVRREVERALAESARREQLARRAALIDGGMA</sequence>